<organism evidence="4 5">
    <name type="scientific">Pseudaquabacterium terrae</name>
    <dbReference type="NCBI Taxonomy" id="2732868"/>
    <lineage>
        <taxon>Bacteria</taxon>
        <taxon>Pseudomonadati</taxon>
        <taxon>Pseudomonadota</taxon>
        <taxon>Betaproteobacteria</taxon>
        <taxon>Burkholderiales</taxon>
        <taxon>Sphaerotilaceae</taxon>
        <taxon>Pseudaquabacterium</taxon>
    </lineage>
</organism>
<evidence type="ECO:0000256" key="1">
    <source>
        <dbReference type="ARBA" id="ARBA00008324"/>
    </source>
</evidence>
<comment type="caution">
    <text evidence="4">The sequence shown here is derived from an EMBL/GenBank/DDBJ whole genome shotgun (WGS) entry which is preliminary data.</text>
</comment>
<gene>
    <name evidence="4" type="ORF">HLB44_36685</name>
</gene>
<evidence type="ECO:0000259" key="3">
    <source>
        <dbReference type="Pfam" id="PF03061"/>
    </source>
</evidence>
<proteinExistence type="inferred from homology"/>
<dbReference type="InterPro" id="IPR006683">
    <property type="entry name" value="Thioestr_dom"/>
</dbReference>
<feature type="domain" description="Thioesterase" evidence="3">
    <location>
        <begin position="51"/>
        <end position="125"/>
    </location>
</feature>
<protein>
    <submittedName>
        <fullName evidence="4">PaaI family thioesterase</fullName>
    </submittedName>
</protein>
<comment type="similarity">
    <text evidence="1">Belongs to the thioesterase PaaI family.</text>
</comment>
<name>A0ABX2EUR7_9BURK</name>
<reference evidence="4 5" key="1">
    <citation type="submission" date="2020-05" db="EMBL/GenBank/DDBJ databases">
        <title>Aquincola sp. isolate from soil.</title>
        <authorList>
            <person name="Han J."/>
            <person name="Kim D.-U."/>
        </authorList>
    </citation>
    <scope>NUCLEOTIDE SEQUENCE [LARGE SCALE GENOMIC DNA]</scope>
    <source>
        <strain evidence="4 5">S2</strain>
    </source>
</reference>
<dbReference type="EMBL" id="JABRWJ010000054">
    <property type="protein sequence ID" value="NRF72497.1"/>
    <property type="molecule type" value="Genomic_DNA"/>
</dbReference>
<dbReference type="InterPro" id="IPR029069">
    <property type="entry name" value="HotDog_dom_sf"/>
</dbReference>
<dbReference type="RefSeq" id="WP_173135812.1">
    <property type="nucleotide sequence ID" value="NZ_JABRWJ010000054.1"/>
</dbReference>
<dbReference type="Gene3D" id="3.10.129.10">
    <property type="entry name" value="Hotdog Thioesterase"/>
    <property type="match status" value="1"/>
</dbReference>
<evidence type="ECO:0000313" key="5">
    <source>
        <dbReference type="Proteomes" id="UP000737171"/>
    </source>
</evidence>
<dbReference type="InterPro" id="IPR039298">
    <property type="entry name" value="ACOT13"/>
</dbReference>
<keyword evidence="2" id="KW-0378">Hydrolase</keyword>
<dbReference type="Proteomes" id="UP000737171">
    <property type="component" value="Unassembled WGS sequence"/>
</dbReference>
<evidence type="ECO:0000313" key="4">
    <source>
        <dbReference type="EMBL" id="NRF72497.1"/>
    </source>
</evidence>
<keyword evidence="5" id="KW-1185">Reference proteome</keyword>
<evidence type="ECO:0000256" key="2">
    <source>
        <dbReference type="ARBA" id="ARBA00022801"/>
    </source>
</evidence>
<accession>A0ABX2EUR7</accession>
<dbReference type="Pfam" id="PF03061">
    <property type="entry name" value="4HBT"/>
    <property type="match status" value="1"/>
</dbReference>
<dbReference type="SUPFAM" id="SSF54637">
    <property type="entry name" value="Thioesterase/thiol ester dehydrase-isomerase"/>
    <property type="match status" value="1"/>
</dbReference>
<dbReference type="PANTHER" id="PTHR21660">
    <property type="entry name" value="THIOESTERASE SUPERFAMILY MEMBER-RELATED"/>
    <property type="match status" value="1"/>
</dbReference>
<dbReference type="CDD" id="cd03443">
    <property type="entry name" value="PaaI_thioesterase"/>
    <property type="match status" value="1"/>
</dbReference>
<sequence>MSKAAELQALLDSQPKSDCAALIPLSVEEADFDVGRVVLRFAPQPAFENYHGNVQGGFAVAMVDALVSIAAYAKTRAWLPTVEIKSTFVAPMMLGESRGEASIIKAGRQLVFLEAKLWGADGKLAVHATATAFVPRRDS</sequence>
<dbReference type="PANTHER" id="PTHR21660:SF1">
    <property type="entry name" value="ACYL-COENZYME A THIOESTERASE 13"/>
    <property type="match status" value="1"/>
</dbReference>
<dbReference type="NCBIfam" id="TIGR00369">
    <property type="entry name" value="unchar_dom_1"/>
    <property type="match status" value="1"/>
</dbReference>
<dbReference type="InterPro" id="IPR003736">
    <property type="entry name" value="PAAI_dom"/>
</dbReference>